<gene>
    <name evidence="12" type="primary">pip</name>
    <name evidence="12" type="ORF">MPLG2_0738</name>
</gene>
<accession>A0A2N9JEF1</accession>
<evidence type="ECO:0000313" key="13">
    <source>
        <dbReference type="Proteomes" id="UP000238164"/>
    </source>
</evidence>
<evidence type="ECO:0000256" key="2">
    <source>
        <dbReference type="ARBA" id="ARBA00004496"/>
    </source>
</evidence>
<sequence>MTTTTDRLAGVLYPPIEPHRTGHLDVGDGQSLFWQQCGNPDGKPVVFLHGGPGGGCAPVYRRFFDPSVYRIVLVDQRGCGLSAPHASRRGADLSTNTTWHLVADLERLRVDRGIERWQVFGGSWGSTLALAYAQRHPEAVTELVLRGIFTLRRSELDWYYNGGAGNLAPQYWHRFEAPLRARFGDLPAGFDRIAAYHELLFDPDPAVHGPAGVAWATWEAATSTLEFDQAMVDEFSDPAFALAFARIENHYFVNAGWLREGQLIAEVDRIRHIPAVIVQGRYDLPCPAVTAWDLHQAWPEADLRLVLAGHSVTEPAIAAELVAAIDRFARRGG</sequence>
<proteinExistence type="inferred from homology"/>
<dbReference type="GO" id="GO:0004177">
    <property type="term" value="F:aminopeptidase activity"/>
    <property type="evidence" value="ECO:0007669"/>
    <property type="project" value="UniProtKB-UniRule"/>
</dbReference>
<evidence type="ECO:0000256" key="5">
    <source>
        <dbReference type="ARBA" id="ARBA00022490"/>
    </source>
</evidence>
<dbReference type="PRINTS" id="PR00793">
    <property type="entry name" value="PROAMNOPTASE"/>
</dbReference>
<dbReference type="KEGG" id="mgg:MPLG2_0738"/>
<organism evidence="12 13">
    <name type="scientific">Micropruina glycogenica</name>
    <dbReference type="NCBI Taxonomy" id="75385"/>
    <lineage>
        <taxon>Bacteria</taxon>
        <taxon>Bacillati</taxon>
        <taxon>Actinomycetota</taxon>
        <taxon>Actinomycetes</taxon>
        <taxon>Propionibacteriales</taxon>
        <taxon>Nocardioidaceae</taxon>
        <taxon>Micropruina</taxon>
    </lineage>
</organism>
<feature type="active site" description="Proton donor" evidence="9">
    <location>
        <position position="310"/>
    </location>
</feature>
<dbReference type="SUPFAM" id="SSF53474">
    <property type="entry name" value="alpha/beta-Hydrolases"/>
    <property type="match status" value="1"/>
</dbReference>
<dbReference type="Pfam" id="PF00561">
    <property type="entry name" value="Abhydrolase_1"/>
    <property type="match status" value="1"/>
</dbReference>
<feature type="active site" evidence="9">
    <location>
        <position position="283"/>
    </location>
</feature>
<keyword evidence="6 8" id="KW-0645">Protease</keyword>
<name>A0A2N9JEF1_9ACTN</name>
<dbReference type="InterPro" id="IPR002410">
    <property type="entry name" value="Peptidase_S33"/>
</dbReference>
<dbReference type="InterPro" id="IPR029058">
    <property type="entry name" value="AB_hydrolase_fold"/>
</dbReference>
<evidence type="ECO:0000256" key="8">
    <source>
        <dbReference type="PIRNR" id="PIRNR006431"/>
    </source>
</evidence>
<keyword evidence="7 8" id="KW-0378">Hydrolase</keyword>
<evidence type="ECO:0000256" key="1">
    <source>
        <dbReference type="ARBA" id="ARBA00001585"/>
    </source>
</evidence>
<evidence type="ECO:0000256" key="9">
    <source>
        <dbReference type="PIRSR" id="PIRSR006431-1"/>
    </source>
</evidence>
<keyword evidence="13" id="KW-1185">Reference proteome</keyword>
<dbReference type="AlphaFoldDB" id="A0A2N9JEF1"/>
<dbReference type="InterPro" id="IPR000073">
    <property type="entry name" value="AB_hydrolase_1"/>
</dbReference>
<feature type="domain" description="AB hydrolase-1" evidence="11">
    <location>
        <begin position="43"/>
        <end position="312"/>
    </location>
</feature>
<dbReference type="NCBIfam" id="TIGR01249">
    <property type="entry name" value="pro_imino_pep_1"/>
    <property type="match status" value="1"/>
</dbReference>
<keyword evidence="4 8" id="KW-0031">Aminopeptidase</keyword>
<evidence type="ECO:0000256" key="4">
    <source>
        <dbReference type="ARBA" id="ARBA00022438"/>
    </source>
</evidence>
<dbReference type="Proteomes" id="UP000238164">
    <property type="component" value="Chromosome 1"/>
</dbReference>
<dbReference type="EC" id="3.4.11.5" evidence="8 10"/>
<evidence type="ECO:0000259" key="11">
    <source>
        <dbReference type="Pfam" id="PF00561"/>
    </source>
</evidence>
<dbReference type="GO" id="GO:0005737">
    <property type="term" value="C:cytoplasm"/>
    <property type="evidence" value="ECO:0007669"/>
    <property type="project" value="UniProtKB-SubCell"/>
</dbReference>
<reference evidence="12 13" key="1">
    <citation type="submission" date="2018-02" db="EMBL/GenBank/DDBJ databases">
        <authorList>
            <person name="Cohen D.B."/>
            <person name="Kent A.D."/>
        </authorList>
    </citation>
    <scope>NUCLEOTIDE SEQUENCE [LARGE SCALE GENOMIC DNA]</scope>
    <source>
        <strain evidence="12">1</strain>
    </source>
</reference>
<dbReference type="Gene3D" id="3.40.50.1820">
    <property type="entry name" value="alpha/beta hydrolase"/>
    <property type="match status" value="1"/>
</dbReference>
<evidence type="ECO:0000313" key="12">
    <source>
        <dbReference type="EMBL" id="SPD85774.1"/>
    </source>
</evidence>
<comment type="subcellular location">
    <subcellularLocation>
        <location evidence="2 8">Cytoplasm</location>
    </subcellularLocation>
</comment>
<comment type="catalytic activity">
    <reaction evidence="1 8 10">
        <text>Release of N-terminal proline from a peptide.</text>
        <dbReference type="EC" id="3.4.11.5"/>
    </reaction>
</comment>
<dbReference type="PIRSF" id="PIRSF006431">
    <property type="entry name" value="Pept_S33"/>
    <property type="match status" value="1"/>
</dbReference>
<dbReference type="EMBL" id="LT985188">
    <property type="protein sequence ID" value="SPD85774.1"/>
    <property type="molecule type" value="Genomic_DNA"/>
</dbReference>
<dbReference type="InterPro" id="IPR005944">
    <property type="entry name" value="Pro_iminopeptidase"/>
</dbReference>
<dbReference type="PANTHER" id="PTHR43722:SF1">
    <property type="entry name" value="PROLINE IMINOPEPTIDASE"/>
    <property type="match status" value="1"/>
</dbReference>
<dbReference type="GO" id="GO:0006508">
    <property type="term" value="P:proteolysis"/>
    <property type="evidence" value="ECO:0007669"/>
    <property type="project" value="UniProtKB-KW"/>
</dbReference>
<dbReference type="PANTHER" id="PTHR43722">
    <property type="entry name" value="PROLINE IMINOPEPTIDASE"/>
    <property type="match status" value="1"/>
</dbReference>
<keyword evidence="5 8" id="KW-0963">Cytoplasm</keyword>
<comment type="similarity">
    <text evidence="3 8 10">Belongs to the peptidase S33 family.</text>
</comment>
<evidence type="ECO:0000256" key="10">
    <source>
        <dbReference type="RuleBase" id="RU003421"/>
    </source>
</evidence>
<dbReference type="RefSeq" id="WP_231935769.1">
    <property type="nucleotide sequence ID" value="NZ_BAAAGO010000066.1"/>
</dbReference>
<feature type="active site" description="Nucleophile" evidence="9">
    <location>
        <position position="123"/>
    </location>
</feature>
<evidence type="ECO:0000256" key="3">
    <source>
        <dbReference type="ARBA" id="ARBA00010088"/>
    </source>
</evidence>
<evidence type="ECO:0000256" key="7">
    <source>
        <dbReference type="ARBA" id="ARBA00022801"/>
    </source>
</evidence>
<dbReference type="PRINTS" id="PR00111">
    <property type="entry name" value="ABHYDROLASE"/>
</dbReference>
<protein>
    <recommendedName>
        <fullName evidence="8 10">Proline iminopeptidase</fullName>
        <shortName evidence="8">PIP</shortName>
        <ecNumber evidence="8 10">3.4.11.5</ecNumber>
    </recommendedName>
    <alternativeName>
        <fullName evidence="8">Prolyl aminopeptidase</fullName>
    </alternativeName>
</protein>
<evidence type="ECO:0000256" key="6">
    <source>
        <dbReference type="ARBA" id="ARBA00022670"/>
    </source>
</evidence>